<comment type="caution">
    <text evidence="2">The sequence shown here is derived from an EMBL/GenBank/DDBJ whole genome shotgun (WGS) entry which is preliminary data.</text>
</comment>
<evidence type="ECO:0000313" key="3">
    <source>
        <dbReference type="Proteomes" id="UP000297703"/>
    </source>
</evidence>
<gene>
    <name evidence="2" type="ORF">DR999_PMT03300</name>
</gene>
<keyword evidence="3" id="KW-1185">Reference proteome</keyword>
<sequence>MADADVLPARDAVKGAAAEPNAPPLGKQEVVAPKDLDTGRWVGPYSRGEGTRQEAVDALGQALLNYIQSACPLQNGPVKGEPEAPSGLHQVLVLLLQAL</sequence>
<feature type="region of interest" description="Disordered" evidence="1">
    <location>
        <begin position="1"/>
        <end position="30"/>
    </location>
</feature>
<organism evidence="2 3">
    <name type="scientific">Platysternon megacephalum</name>
    <name type="common">big-headed turtle</name>
    <dbReference type="NCBI Taxonomy" id="55544"/>
    <lineage>
        <taxon>Eukaryota</taxon>
        <taxon>Metazoa</taxon>
        <taxon>Chordata</taxon>
        <taxon>Craniata</taxon>
        <taxon>Vertebrata</taxon>
        <taxon>Euteleostomi</taxon>
        <taxon>Archelosauria</taxon>
        <taxon>Testudinata</taxon>
        <taxon>Testudines</taxon>
        <taxon>Cryptodira</taxon>
        <taxon>Durocryptodira</taxon>
        <taxon>Testudinoidea</taxon>
        <taxon>Platysternidae</taxon>
        <taxon>Platysternon</taxon>
    </lineage>
</organism>
<accession>A0A4D9EVW6</accession>
<reference evidence="2 3" key="1">
    <citation type="submission" date="2019-04" db="EMBL/GenBank/DDBJ databases">
        <title>Draft genome of the big-headed turtle Platysternon megacephalum.</title>
        <authorList>
            <person name="Gong S."/>
        </authorList>
    </citation>
    <scope>NUCLEOTIDE SEQUENCE [LARGE SCALE GENOMIC DNA]</scope>
    <source>
        <strain evidence="2">DO16091913</strain>
        <tissue evidence="2">Muscle</tissue>
    </source>
</reference>
<proteinExistence type="predicted"/>
<protein>
    <submittedName>
        <fullName evidence="2">Replication factor C subunit 2</fullName>
    </submittedName>
</protein>
<reference evidence="2 3" key="2">
    <citation type="submission" date="2019-04" db="EMBL/GenBank/DDBJ databases">
        <title>The genome sequence of big-headed turtle.</title>
        <authorList>
            <person name="Gong S."/>
        </authorList>
    </citation>
    <scope>NUCLEOTIDE SEQUENCE [LARGE SCALE GENOMIC DNA]</scope>
    <source>
        <strain evidence="2">DO16091913</strain>
        <tissue evidence="2">Muscle</tissue>
    </source>
</reference>
<name>A0A4D9EVW6_9SAUR</name>
<dbReference type="Proteomes" id="UP000297703">
    <property type="component" value="Unassembled WGS sequence"/>
</dbReference>
<evidence type="ECO:0000313" key="2">
    <source>
        <dbReference type="EMBL" id="TFK13345.1"/>
    </source>
</evidence>
<dbReference type="EMBL" id="QXTE01000016">
    <property type="protein sequence ID" value="TFK13345.1"/>
    <property type="molecule type" value="Genomic_DNA"/>
</dbReference>
<evidence type="ECO:0000256" key="1">
    <source>
        <dbReference type="SAM" id="MobiDB-lite"/>
    </source>
</evidence>
<dbReference type="AlphaFoldDB" id="A0A4D9EVW6"/>